<evidence type="ECO:0000256" key="1">
    <source>
        <dbReference type="ARBA" id="ARBA00022705"/>
    </source>
</evidence>
<dbReference type="SUPFAM" id="SSF48024">
    <property type="entry name" value="N-terminal domain of DnaB helicase"/>
    <property type="match status" value="1"/>
</dbReference>
<dbReference type="InterPro" id="IPR007693">
    <property type="entry name" value="DNA_helicase_DnaB-like_N"/>
</dbReference>
<dbReference type="GO" id="GO:0003678">
    <property type="term" value="F:DNA helicase activity"/>
    <property type="evidence" value="ECO:0007669"/>
    <property type="project" value="InterPro"/>
</dbReference>
<keyword evidence="1" id="KW-0235">DNA replication</keyword>
<dbReference type="InterPro" id="IPR036185">
    <property type="entry name" value="DNA_heli_DnaB-like_N_sf"/>
</dbReference>
<dbReference type="GO" id="GO:0006260">
    <property type="term" value="P:DNA replication"/>
    <property type="evidence" value="ECO:0007669"/>
    <property type="project" value="UniProtKB-KW"/>
</dbReference>
<accession>A0A7W3XZD9</accession>
<evidence type="ECO:0000313" key="5">
    <source>
        <dbReference type="Proteomes" id="UP000530234"/>
    </source>
</evidence>
<keyword evidence="4" id="KW-0547">Nucleotide-binding</keyword>
<sequence length="173" mass="19101">PPPTDQGPPHGQAVEEEQLLLATATAHPDQAERMRWLTPADFTLPLHAGLWRCLTGMARRRSPIDPVTVLWEAQQGGLLTSDIEPTELLGLLTAPVGSPSHWGRRILQRALLTTAHHTGRHIEAHTKNPAIAPRHLLLDSRHALANFNSLRARWSHATSSMAPANRPIHTLFL</sequence>
<keyword evidence="5" id="KW-1185">Reference proteome</keyword>
<keyword evidence="4" id="KW-0067">ATP-binding</keyword>
<dbReference type="Gene3D" id="1.10.860.10">
    <property type="entry name" value="DNAb Helicase, Chain A"/>
    <property type="match status" value="1"/>
</dbReference>
<evidence type="ECO:0000256" key="2">
    <source>
        <dbReference type="ARBA" id="ARBA00023125"/>
    </source>
</evidence>
<organism evidence="4 5">
    <name type="scientific">Streptomyces calidiresistens</name>
    <dbReference type="NCBI Taxonomy" id="1485586"/>
    <lineage>
        <taxon>Bacteria</taxon>
        <taxon>Bacillati</taxon>
        <taxon>Actinomycetota</taxon>
        <taxon>Actinomycetes</taxon>
        <taxon>Kitasatosporales</taxon>
        <taxon>Streptomycetaceae</taxon>
        <taxon>Streptomyces</taxon>
    </lineage>
</organism>
<dbReference type="GO" id="GO:0005524">
    <property type="term" value="F:ATP binding"/>
    <property type="evidence" value="ECO:0007669"/>
    <property type="project" value="InterPro"/>
</dbReference>
<dbReference type="InterPro" id="IPR016136">
    <property type="entry name" value="DNA_helicase_N/primase_C"/>
</dbReference>
<keyword evidence="4" id="KW-0347">Helicase</keyword>
<keyword evidence="4" id="KW-0378">Hydrolase</keyword>
<gene>
    <name evidence="4" type="ORF">FOE67_27410</name>
</gene>
<protein>
    <submittedName>
        <fullName evidence="4">Replicative DNA helicase</fullName>
    </submittedName>
</protein>
<feature type="non-terminal residue" evidence="4">
    <location>
        <position position="173"/>
    </location>
</feature>
<dbReference type="EMBL" id="VKHS01001519">
    <property type="protein sequence ID" value="MBB0233120.1"/>
    <property type="molecule type" value="Genomic_DNA"/>
</dbReference>
<reference evidence="5" key="1">
    <citation type="submission" date="2019-10" db="EMBL/GenBank/DDBJ databases">
        <title>Streptomyces sp. nov., a novel actinobacterium isolated from alkaline environment.</title>
        <authorList>
            <person name="Golinska P."/>
        </authorList>
    </citation>
    <scope>NUCLEOTIDE SEQUENCE [LARGE SCALE GENOMIC DNA]</scope>
    <source>
        <strain evidence="5">DSM 42108</strain>
    </source>
</reference>
<proteinExistence type="predicted"/>
<dbReference type="GO" id="GO:0003677">
    <property type="term" value="F:DNA binding"/>
    <property type="evidence" value="ECO:0007669"/>
    <property type="project" value="UniProtKB-KW"/>
</dbReference>
<dbReference type="Proteomes" id="UP000530234">
    <property type="component" value="Unassembled WGS sequence"/>
</dbReference>
<name>A0A7W3XZD9_9ACTN</name>
<evidence type="ECO:0000259" key="3">
    <source>
        <dbReference type="Pfam" id="PF00772"/>
    </source>
</evidence>
<feature type="domain" description="DNA helicase DnaB-like N-terminal" evidence="3">
    <location>
        <begin position="12"/>
        <end position="93"/>
    </location>
</feature>
<comment type="caution">
    <text evidence="4">The sequence shown here is derived from an EMBL/GenBank/DDBJ whole genome shotgun (WGS) entry which is preliminary data.</text>
</comment>
<evidence type="ECO:0000313" key="4">
    <source>
        <dbReference type="EMBL" id="MBB0233120.1"/>
    </source>
</evidence>
<keyword evidence="2" id="KW-0238">DNA-binding</keyword>
<feature type="non-terminal residue" evidence="4">
    <location>
        <position position="1"/>
    </location>
</feature>
<dbReference type="AlphaFoldDB" id="A0A7W3XZD9"/>
<dbReference type="Pfam" id="PF00772">
    <property type="entry name" value="DnaB"/>
    <property type="match status" value="1"/>
</dbReference>